<gene>
    <name evidence="3" type="ORF">PT974_08966</name>
</gene>
<dbReference type="EMBL" id="JAVFKD010000014">
    <property type="protein sequence ID" value="KAK5990697.1"/>
    <property type="molecule type" value="Genomic_DNA"/>
</dbReference>
<sequence>MVTRFGDNLLSVFDVWEDSREFLISLIESRAAPDEQVKSLFDQSLIGGVEDWHYLIECAESIRQANTPRLHELDGRDVLTFVWGILNKPNDSSSSKQDWEETDRLISLARGLEKDIEIRPPLSPAEKRQDRIQWKTTKPVAPISQKVLQQQETDRKADITCISSINNVQALGILTPVDCSSGHCESTGLHYGTQIKKESILKKQSTESPYFLQLIPEKKGILRVRPPPGTVSCVPFPSLNSPSFGLIQEKVAHEPFWLLIAITFLIKTNGKLAIPTFYKLKQRFPTLPDLIDPGNEEELLGMIQHLGLSRVRLGYIHRYARAFLEQPPKAGVRYRVRNYDRRVASPPRELSSDSGDEALLTPDATEDLEAWEIGHMTQGKYALDSWRIFCRDQLLGRVEDWNGKGREPEFQPEWMRTRPNDKELRAYLRWMWMREGWEWDPLTGERTVLRDEMRRAVNEGRVEYDETGALRILEAPTGGAAMMPGE</sequence>
<dbReference type="PANTHER" id="PTHR15074">
    <property type="entry name" value="METHYL-CPG-BINDING PROTEIN"/>
    <property type="match status" value="1"/>
</dbReference>
<reference evidence="3 4" key="1">
    <citation type="submission" date="2024-01" db="EMBL/GenBank/DDBJ databases">
        <title>Complete genome of Cladobotryum mycophilum ATHUM6906.</title>
        <authorList>
            <person name="Christinaki A.C."/>
            <person name="Myridakis A.I."/>
            <person name="Kouvelis V.N."/>
        </authorList>
    </citation>
    <scope>NUCLEOTIDE SEQUENCE [LARGE SCALE GENOMIC DNA]</scope>
    <source>
        <strain evidence="3 4">ATHUM6906</strain>
    </source>
</reference>
<evidence type="ECO:0000256" key="1">
    <source>
        <dbReference type="ARBA" id="ARBA00004123"/>
    </source>
</evidence>
<dbReference type="InterPro" id="IPR011257">
    <property type="entry name" value="DNA_glycosylase"/>
</dbReference>
<comment type="caution">
    <text evidence="3">The sequence shown here is derived from an EMBL/GenBank/DDBJ whole genome shotgun (WGS) entry which is preliminary data.</text>
</comment>
<comment type="subcellular location">
    <subcellularLocation>
        <location evidence="1">Nucleus</location>
    </subcellularLocation>
</comment>
<evidence type="ECO:0000256" key="2">
    <source>
        <dbReference type="ARBA" id="ARBA00023242"/>
    </source>
</evidence>
<evidence type="ECO:0000313" key="3">
    <source>
        <dbReference type="EMBL" id="KAK5990697.1"/>
    </source>
</evidence>
<protein>
    <recommendedName>
        <fullName evidence="5">Methyl-CpG-binding domain-containing protein 4</fullName>
    </recommendedName>
</protein>
<dbReference type="Gene3D" id="1.10.340.30">
    <property type="entry name" value="Hypothetical protein, domain 2"/>
    <property type="match status" value="1"/>
</dbReference>
<organism evidence="3 4">
    <name type="scientific">Cladobotryum mycophilum</name>
    <dbReference type="NCBI Taxonomy" id="491253"/>
    <lineage>
        <taxon>Eukaryota</taxon>
        <taxon>Fungi</taxon>
        <taxon>Dikarya</taxon>
        <taxon>Ascomycota</taxon>
        <taxon>Pezizomycotina</taxon>
        <taxon>Sordariomycetes</taxon>
        <taxon>Hypocreomycetidae</taxon>
        <taxon>Hypocreales</taxon>
        <taxon>Hypocreaceae</taxon>
        <taxon>Cladobotryum</taxon>
    </lineage>
</organism>
<evidence type="ECO:0000313" key="4">
    <source>
        <dbReference type="Proteomes" id="UP001338125"/>
    </source>
</evidence>
<proteinExistence type="predicted"/>
<dbReference type="SUPFAM" id="SSF48150">
    <property type="entry name" value="DNA-glycosylase"/>
    <property type="match status" value="1"/>
</dbReference>
<keyword evidence="2" id="KW-0539">Nucleus</keyword>
<accession>A0ABR0SEX2</accession>
<evidence type="ECO:0008006" key="5">
    <source>
        <dbReference type="Google" id="ProtNLM"/>
    </source>
</evidence>
<keyword evidence="4" id="KW-1185">Reference proteome</keyword>
<name>A0ABR0SEX2_9HYPO</name>
<dbReference type="Proteomes" id="UP001338125">
    <property type="component" value="Unassembled WGS sequence"/>
</dbReference>
<dbReference type="InterPro" id="IPR045138">
    <property type="entry name" value="MeCP2/MBD4"/>
</dbReference>
<dbReference type="PANTHER" id="PTHR15074:SF0">
    <property type="entry name" value="METHYL-CPG-BINDING DOMAIN PROTEIN 4-LIKE PROTEIN"/>
    <property type="match status" value="1"/>
</dbReference>